<sequence length="162" mass="18065">MNDENLALATWISLRCSHSQLNGETLATLFQANSITISAKDYTRRRFARDVTRDFPLAYAPLFRELSILVPPWMNLWGDTDESMSLWSGTGTQRSRLQIDMKIHAPTNTPEIKSIPSASANDATQALTDELAKTKTTAVWGADLMMEIVICMRELGAQRDGS</sequence>
<name>A0A2D3VL20_9PEZI</name>
<dbReference type="RefSeq" id="XP_023629888.1">
    <property type="nucleotide sequence ID" value="XM_023774120.1"/>
</dbReference>
<proteinExistence type="predicted"/>
<accession>A0A2D3VL20</accession>
<protein>
    <submittedName>
        <fullName evidence="1">Uncharacterized protein</fullName>
    </submittedName>
</protein>
<dbReference type="EMBL" id="FJUY01000015">
    <property type="protein sequence ID" value="CZT23164.1"/>
    <property type="molecule type" value="Genomic_DNA"/>
</dbReference>
<gene>
    <name evidence="1" type="ORF">RCC_08874</name>
</gene>
<reference evidence="1 2" key="1">
    <citation type="submission" date="2016-03" db="EMBL/GenBank/DDBJ databases">
        <authorList>
            <person name="Ploux O."/>
        </authorList>
    </citation>
    <scope>NUCLEOTIDE SEQUENCE [LARGE SCALE GENOMIC DNA]</scope>
    <source>
        <strain evidence="1 2">URUG2</strain>
    </source>
</reference>
<dbReference type="GeneID" id="35603954"/>
<keyword evidence="2" id="KW-1185">Reference proteome</keyword>
<evidence type="ECO:0000313" key="1">
    <source>
        <dbReference type="EMBL" id="CZT23164.1"/>
    </source>
</evidence>
<dbReference type="AlphaFoldDB" id="A0A2D3VL20"/>
<organism evidence="1 2">
    <name type="scientific">Ramularia collo-cygni</name>
    <dbReference type="NCBI Taxonomy" id="112498"/>
    <lineage>
        <taxon>Eukaryota</taxon>
        <taxon>Fungi</taxon>
        <taxon>Dikarya</taxon>
        <taxon>Ascomycota</taxon>
        <taxon>Pezizomycotina</taxon>
        <taxon>Dothideomycetes</taxon>
        <taxon>Dothideomycetidae</taxon>
        <taxon>Mycosphaerellales</taxon>
        <taxon>Mycosphaerellaceae</taxon>
        <taxon>Ramularia</taxon>
    </lineage>
</organism>
<evidence type="ECO:0000313" key="2">
    <source>
        <dbReference type="Proteomes" id="UP000225277"/>
    </source>
</evidence>
<dbReference type="Proteomes" id="UP000225277">
    <property type="component" value="Unassembled WGS sequence"/>
</dbReference>